<sequence length="431" mass="50208">MGRLGFPNTSVPLYNGRNSKKRPHTTAALEIPPEIPHKQRKLSIMAENPREIGWLGSSDSDDGEDVEEMQENLTLQDTPTLDPRLAHAPVVSLEPEFVQANRAFWEKCLVGLLIDSRKFKVSRMQSIIDHYWYLRGSARVVGRVRRYYVIHFDVEEDHQQILKEGPWAMQGRLLTMFPWEPNLVLSNLLVTEVTVWVQLWNIPLEYQTPLMAEKIGSLLGEVREIDWAPTIPRNIWIFRICKGCGRIGHLPHDCDRSREQVDATLDAQRQWIQDQFGNAYGTMVDQAYFVPEARRFEFQPSRRTTYIRALYNRNGFHYRPRCADSVDFYFDPWVLMDAHGNMDPPTQMEVEQEDSQDPEESIPEQAMETQPDFAYHQHEQADIPTIQEMLNPEDPNSLDPEWQRLVEHFCPSENPMQLTLPGIRLNEAREL</sequence>
<feature type="domain" description="CCHC-type" evidence="3">
    <location>
        <begin position="241"/>
        <end position="254"/>
    </location>
</feature>
<dbReference type="InterPro" id="IPR025558">
    <property type="entry name" value="DUF4283"/>
</dbReference>
<dbReference type="GO" id="GO:0003676">
    <property type="term" value="F:nucleic acid binding"/>
    <property type="evidence" value="ECO:0007669"/>
    <property type="project" value="InterPro"/>
</dbReference>
<evidence type="ECO:0000256" key="1">
    <source>
        <dbReference type="PROSITE-ProRule" id="PRU00047"/>
    </source>
</evidence>
<keyword evidence="1" id="KW-0479">Metal-binding</keyword>
<organism evidence="4 5">
    <name type="scientific">Senna tora</name>
    <dbReference type="NCBI Taxonomy" id="362788"/>
    <lineage>
        <taxon>Eukaryota</taxon>
        <taxon>Viridiplantae</taxon>
        <taxon>Streptophyta</taxon>
        <taxon>Embryophyta</taxon>
        <taxon>Tracheophyta</taxon>
        <taxon>Spermatophyta</taxon>
        <taxon>Magnoliopsida</taxon>
        <taxon>eudicotyledons</taxon>
        <taxon>Gunneridae</taxon>
        <taxon>Pentapetalae</taxon>
        <taxon>rosids</taxon>
        <taxon>fabids</taxon>
        <taxon>Fabales</taxon>
        <taxon>Fabaceae</taxon>
        <taxon>Caesalpinioideae</taxon>
        <taxon>Cassia clade</taxon>
        <taxon>Senna</taxon>
    </lineage>
</organism>
<feature type="region of interest" description="Disordered" evidence="2">
    <location>
        <begin position="1"/>
        <end position="25"/>
    </location>
</feature>
<reference evidence="4" key="1">
    <citation type="submission" date="2020-09" db="EMBL/GenBank/DDBJ databases">
        <title>Genome-Enabled Discovery of Anthraquinone Biosynthesis in Senna tora.</title>
        <authorList>
            <person name="Kang S.-H."/>
            <person name="Pandey R.P."/>
            <person name="Lee C.-M."/>
            <person name="Sim J.-S."/>
            <person name="Jeong J.-T."/>
            <person name="Choi B.-S."/>
            <person name="Jung M."/>
            <person name="Ginzburg D."/>
            <person name="Zhao K."/>
            <person name="Won S.Y."/>
            <person name="Oh T.-J."/>
            <person name="Yu Y."/>
            <person name="Kim N.-H."/>
            <person name="Lee O.R."/>
            <person name="Lee T.-H."/>
            <person name="Bashyal P."/>
            <person name="Kim T.-S."/>
            <person name="Lee W.-H."/>
            <person name="Kawkins C."/>
            <person name="Kim C.-K."/>
            <person name="Kim J.S."/>
            <person name="Ahn B.O."/>
            <person name="Rhee S.Y."/>
            <person name="Sohng J.K."/>
        </authorList>
    </citation>
    <scope>NUCLEOTIDE SEQUENCE</scope>
    <source>
        <tissue evidence="4">Leaf</tissue>
    </source>
</reference>
<dbReference type="InterPro" id="IPR001878">
    <property type="entry name" value="Znf_CCHC"/>
</dbReference>
<name>A0A834SG15_9FABA</name>
<dbReference type="AlphaFoldDB" id="A0A834SG15"/>
<dbReference type="PROSITE" id="PS50158">
    <property type="entry name" value="ZF_CCHC"/>
    <property type="match status" value="1"/>
</dbReference>
<evidence type="ECO:0000313" key="5">
    <source>
        <dbReference type="Proteomes" id="UP000634136"/>
    </source>
</evidence>
<dbReference type="PANTHER" id="PTHR31286">
    <property type="entry name" value="GLYCINE-RICH CELL WALL STRUCTURAL PROTEIN 1.8-LIKE"/>
    <property type="match status" value="1"/>
</dbReference>
<dbReference type="EMBL" id="JAAIUW010000013">
    <property type="protein sequence ID" value="KAF7802767.1"/>
    <property type="molecule type" value="Genomic_DNA"/>
</dbReference>
<proteinExistence type="predicted"/>
<feature type="compositionally biased region" description="Acidic residues" evidence="2">
    <location>
        <begin position="350"/>
        <end position="362"/>
    </location>
</feature>
<dbReference type="InterPro" id="IPR040256">
    <property type="entry name" value="At4g02000-like"/>
</dbReference>
<dbReference type="PANTHER" id="PTHR31286:SF180">
    <property type="entry name" value="OS10G0362600 PROTEIN"/>
    <property type="match status" value="1"/>
</dbReference>
<keyword evidence="4" id="KW-0808">Transferase</keyword>
<keyword evidence="1" id="KW-0862">Zinc</keyword>
<dbReference type="Pfam" id="PF14111">
    <property type="entry name" value="DUF4283"/>
    <property type="match status" value="1"/>
</dbReference>
<dbReference type="OrthoDB" id="1106899at2759"/>
<dbReference type="GO" id="GO:0008270">
    <property type="term" value="F:zinc ion binding"/>
    <property type="evidence" value="ECO:0007669"/>
    <property type="project" value="UniProtKB-KW"/>
</dbReference>
<keyword evidence="5" id="KW-1185">Reference proteome</keyword>
<comment type="caution">
    <text evidence="4">The sequence shown here is derived from an EMBL/GenBank/DDBJ whole genome shotgun (WGS) entry which is preliminary data.</text>
</comment>
<feature type="region of interest" description="Disordered" evidence="2">
    <location>
        <begin position="341"/>
        <end position="368"/>
    </location>
</feature>
<protein>
    <submittedName>
        <fullName evidence="4">Pyruvate carboxyltransferase</fullName>
    </submittedName>
</protein>
<accession>A0A834SG15</accession>
<keyword evidence="4" id="KW-0670">Pyruvate</keyword>
<gene>
    <name evidence="4" type="ORF">G2W53_041878</name>
</gene>
<keyword evidence="1" id="KW-0863">Zinc-finger</keyword>
<dbReference type="Proteomes" id="UP000634136">
    <property type="component" value="Unassembled WGS sequence"/>
</dbReference>
<dbReference type="GO" id="GO:0016740">
    <property type="term" value="F:transferase activity"/>
    <property type="evidence" value="ECO:0007669"/>
    <property type="project" value="UniProtKB-KW"/>
</dbReference>
<evidence type="ECO:0000256" key="2">
    <source>
        <dbReference type="SAM" id="MobiDB-lite"/>
    </source>
</evidence>
<evidence type="ECO:0000259" key="3">
    <source>
        <dbReference type="PROSITE" id="PS50158"/>
    </source>
</evidence>
<evidence type="ECO:0000313" key="4">
    <source>
        <dbReference type="EMBL" id="KAF7802767.1"/>
    </source>
</evidence>